<keyword evidence="1" id="KW-0812">Transmembrane</keyword>
<dbReference type="VEuPathDB" id="FungiDB:BD410DRAFT_885729"/>
<gene>
    <name evidence="2" type="ORF">BD410DRAFT_885729</name>
</gene>
<organism evidence="2 3">
    <name type="scientific">Rickenella mellea</name>
    <dbReference type="NCBI Taxonomy" id="50990"/>
    <lineage>
        <taxon>Eukaryota</taxon>
        <taxon>Fungi</taxon>
        <taxon>Dikarya</taxon>
        <taxon>Basidiomycota</taxon>
        <taxon>Agaricomycotina</taxon>
        <taxon>Agaricomycetes</taxon>
        <taxon>Hymenochaetales</taxon>
        <taxon>Rickenellaceae</taxon>
        <taxon>Rickenella</taxon>
    </lineage>
</organism>
<evidence type="ECO:0000256" key="1">
    <source>
        <dbReference type="SAM" id="Phobius"/>
    </source>
</evidence>
<sequence length="260" mass="27733">MSVKTAMSLTIVGVIVVVSSTAGGLLSMLIGNAIFRDAHHPFVDNRDAACIGALGGFIAGVASLSLQICLGWTTCLRCETESGMKYFFGVLHCLSSFLLAGPVGYAILRYAVPVAIPANFDVKRAFISSAVGSAILVGARIIRVDLCGISSWGVNPERKIQIVAYRTVGIDRYKWDGRSRTQSRTQGDRVLQASVFLIDEEVTSCAADPVAVHGQNCHLTLKTSSLFNNMHIGALHYGGGNRTAFGRTKAEMPCCARDCG</sequence>
<evidence type="ECO:0000313" key="3">
    <source>
        <dbReference type="Proteomes" id="UP000294933"/>
    </source>
</evidence>
<accession>A0A4Y7PPB6</accession>
<keyword evidence="3" id="KW-1185">Reference proteome</keyword>
<dbReference type="AlphaFoldDB" id="A0A4Y7PPB6"/>
<dbReference type="OrthoDB" id="3064287at2759"/>
<keyword evidence="1" id="KW-1133">Transmembrane helix</keyword>
<keyword evidence="1" id="KW-0472">Membrane</keyword>
<proteinExistence type="predicted"/>
<dbReference type="Proteomes" id="UP000294933">
    <property type="component" value="Unassembled WGS sequence"/>
</dbReference>
<evidence type="ECO:0000313" key="2">
    <source>
        <dbReference type="EMBL" id="TDL17224.1"/>
    </source>
</evidence>
<dbReference type="EMBL" id="ML170225">
    <property type="protein sequence ID" value="TDL17224.1"/>
    <property type="molecule type" value="Genomic_DNA"/>
</dbReference>
<feature type="transmembrane region" description="Helical" evidence="1">
    <location>
        <begin position="51"/>
        <end position="74"/>
    </location>
</feature>
<feature type="transmembrane region" description="Helical" evidence="1">
    <location>
        <begin position="7"/>
        <end position="31"/>
    </location>
</feature>
<feature type="transmembrane region" description="Helical" evidence="1">
    <location>
        <begin position="86"/>
        <end position="112"/>
    </location>
</feature>
<name>A0A4Y7PPB6_9AGAM</name>
<protein>
    <submittedName>
        <fullName evidence="2">Uncharacterized protein</fullName>
    </submittedName>
</protein>
<reference evidence="2 3" key="1">
    <citation type="submission" date="2018-06" db="EMBL/GenBank/DDBJ databases">
        <title>A transcriptomic atlas of mushroom development highlights an independent origin of complex multicellularity.</title>
        <authorList>
            <consortium name="DOE Joint Genome Institute"/>
            <person name="Krizsan K."/>
            <person name="Almasi E."/>
            <person name="Merenyi Z."/>
            <person name="Sahu N."/>
            <person name="Viragh M."/>
            <person name="Koszo T."/>
            <person name="Mondo S."/>
            <person name="Kiss B."/>
            <person name="Balint B."/>
            <person name="Kues U."/>
            <person name="Barry K."/>
            <person name="Hegedus J.C."/>
            <person name="Henrissat B."/>
            <person name="Johnson J."/>
            <person name="Lipzen A."/>
            <person name="Ohm R."/>
            <person name="Nagy I."/>
            <person name="Pangilinan J."/>
            <person name="Yan J."/>
            <person name="Xiong Y."/>
            <person name="Grigoriev I.V."/>
            <person name="Hibbett D.S."/>
            <person name="Nagy L.G."/>
        </authorList>
    </citation>
    <scope>NUCLEOTIDE SEQUENCE [LARGE SCALE GENOMIC DNA]</scope>
    <source>
        <strain evidence="2 3">SZMC22713</strain>
    </source>
</reference>